<comment type="caution">
    <text evidence="2">The sequence shown here is derived from an EMBL/GenBank/DDBJ whole genome shotgun (WGS) entry which is preliminary data.</text>
</comment>
<dbReference type="EMBL" id="JBHSRF010000020">
    <property type="protein sequence ID" value="MFC6082734.1"/>
    <property type="molecule type" value="Genomic_DNA"/>
</dbReference>
<dbReference type="SUPFAM" id="SSF53474">
    <property type="entry name" value="alpha/beta-Hydrolases"/>
    <property type="match status" value="1"/>
</dbReference>
<sequence>MTHQIRTTDRGRWLTVAQWGKIDGGEPVFLLHGTPGSRVGPLPRQGLLYRLGVRLITYDRPGYGGSDRHIGRRVGDVAADVRAIAEHLELERFAVVGRSGGGPHALACAALLPELVTRTAVLVGLAPCEADGLNWFDGMTESNIAEYMIAMQGRSWLAAHLEPTAHKIKDDPNHLVEALYDALTSDDRRVVADTGIRKMLVNNYAEALRTSPGGWIDDAVAFCSPWGFDPADITVPTYLWHGEDDVFSPVSHSRWLAERIPTAKMTIQRGVAHFHALRLLPDLLPWLIGAKDATEP</sequence>
<dbReference type="RefSeq" id="WP_380753442.1">
    <property type="nucleotide sequence ID" value="NZ_JBHSRF010000020.1"/>
</dbReference>
<feature type="domain" description="AB hydrolase-1" evidence="1">
    <location>
        <begin position="27"/>
        <end position="267"/>
    </location>
</feature>
<dbReference type="PANTHER" id="PTHR43433">
    <property type="entry name" value="HYDROLASE, ALPHA/BETA FOLD FAMILY PROTEIN"/>
    <property type="match status" value="1"/>
</dbReference>
<evidence type="ECO:0000259" key="1">
    <source>
        <dbReference type="Pfam" id="PF00561"/>
    </source>
</evidence>
<gene>
    <name evidence="2" type="ORF">ACFP1K_16310</name>
</gene>
<accession>A0ABW1NH72</accession>
<dbReference type="InterPro" id="IPR050471">
    <property type="entry name" value="AB_hydrolase"/>
</dbReference>
<dbReference type="Gene3D" id="3.40.50.1820">
    <property type="entry name" value="alpha/beta hydrolase"/>
    <property type="match status" value="1"/>
</dbReference>
<dbReference type="PANTHER" id="PTHR43433:SF10">
    <property type="entry name" value="AB HYDROLASE-1 DOMAIN-CONTAINING PROTEIN"/>
    <property type="match status" value="1"/>
</dbReference>
<dbReference type="PRINTS" id="PR00111">
    <property type="entry name" value="ABHYDROLASE"/>
</dbReference>
<keyword evidence="2" id="KW-0378">Hydrolase</keyword>
<dbReference type="GO" id="GO:0016787">
    <property type="term" value="F:hydrolase activity"/>
    <property type="evidence" value="ECO:0007669"/>
    <property type="project" value="UniProtKB-KW"/>
</dbReference>
<protein>
    <submittedName>
        <fullName evidence="2">Alpha/beta fold hydrolase</fullName>
    </submittedName>
</protein>
<proteinExistence type="predicted"/>
<reference evidence="3" key="1">
    <citation type="journal article" date="2019" name="Int. J. Syst. Evol. Microbiol.">
        <title>The Global Catalogue of Microorganisms (GCM) 10K type strain sequencing project: providing services to taxonomists for standard genome sequencing and annotation.</title>
        <authorList>
            <consortium name="The Broad Institute Genomics Platform"/>
            <consortium name="The Broad Institute Genome Sequencing Center for Infectious Disease"/>
            <person name="Wu L."/>
            <person name="Ma J."/>
        </authorList>
    </citation>
    <scope>NUCLEOTIDE SEQUENCE [LARGE SCALE GENOMIC DNA]</scope>
    <source>
        <strain evidence="3">JCM 30346</strain>
    </source>
</reference>
<dbReference type="InterPro" id="IPR029058">
    <property type="entry name" value="AB_hydrolase_fold"/>
</dbReference>
<evidence type="ECO:0000313" key="2">
    <source>
        <dbReference type="EMBL" id="MFC6082734.1"/>
    </source>
</evidence>
<evidence type="ECO:0000313" key="3">
    <source>
        <dbReference type="Proteomes" id="UP001596137"/>
    </source>
</evidence>
<organism evidence="2 3">
    <name type="scientific">Sphaerisporangium aureirubrum</name>
    <dbReference type="NCBI Taxonomy" id="1544736"/>
    <lineage>
        <taxon>Bacteria</taxon>
        <taxon>Bacillati</taxon>
        <taxon>Actinomycetota</taxon>
        <taxon>Actinomycetes</taxon>
        <taxon>Streptosporangiales</taxon>
        <taxon>Streptosporangiaceae</taxon>
        <taxon>Sphaerisporangium</taxon>
    </lineage>
</organism>
<dbReference type="InterPro" id="IPR000073">
    <property type="entry name" value="AB_hydrolase_1"/>
</dbReference>
<dbReference type="Pfam" id="PF00561">
    <property type="entry name" value="Abhydrolase_1"/>
    <property type="match status" value="1"/>
</dbReference>
<name>A0ABW1NH72_9ACTN</name>
<keyword evidence="3" id="KW-1185">Reference proteome</keyword>
<dbReference type="Proteomes" id="UP001596137">
    <property type="component" value="Unassembled WGS sequence"/>
</dbReference>